<name>A0A2D0A7V2_9DEIO</name>
<dbReference type="PANTHER" id="PTHR10491">
    <property type="entry name" value="DTDP-4-DEHYDRORHAMNOSE REDUCTASE"/>
    <property type="match status" value="1"/>
</dbReference>
<evidence type="ECO:0000313" key="5">
    <source>
        <dbReference type="EMBL" id="OWL96486.1"/>
    </source>
</evidence>
<evidence type="ECO:0000256" key="3">
    <source>
        <dbReference type="SAM" id="MobiDB-lite"/>
    </source>
</evidence>
<dbReference type="AlphaFoldDB" id="A0A2D0A7V2"/>
<dbReference type="Gene3D" id="3.40.50.720">
    <property type="entry name" value="NAD(P)-binding Rossmann-like Domain"/>
    <property type="match status" value="2"/>
</dbReference>
<evidence type="ECO:0000259" key="4">
    <source>
        <dbReference type="Pfam" id="PF04321"/>
    </source>
</evidence>
<accession>A0A2D0A7V2</accession>
<dbReference type="GO" id="GO:0008831">
    <property type="term" value="F:dTDP-4-dehydrorhamnose reductase activity"/>
    <property type="evidence" value="ECO:0007669"/>
    <property type="project" value="UniProtKB-EC"/>
</dbReference>
<gene>
    <name evidence="5" type="ORF">CBQ26_08895</name>
</gene>
<dbReference type="EC" id="1.1.1.133" evidence="2"/>
<comment type="function">
    <text evidence="2">Catalyzes the reduction of dTDP-6-deoxy-L-lyxo-4-hexulose to yield dTDP-L-rhamnose.</text>
</comment>
<reference evidence="5 6" key="1">
    <citation type="submission" date="2017-05" db="EMBL/GenBank/DDBJ databases">
        <title>De novo genome assembly of Deniococcus indicus strain DR1.</title>
        <authorList>
            <person name="Chauhan D."/>
            <person name="Yennamalli R.M."/>
            <person name="Priyadarshini R."/>
        </authorList>
    </citation>
    <scope>NUCLEOTIDE SEQUENCE [LARGE SCALE GENOMIC DNA]</scope>
    <source>
        <strain evidence="5 6">DR1</strain>
    </source>
</reference>
<keyword evidence="2" id="KW-0521">NADP</keyword>
<comment type="similarity">
    <text evidence="1 2">Belongs to the dTDP-4-dehydrorhamnose reductase family.</text>
</comment>
<proteinExistence type="inferred from homology"/>
<protein>
    <recommendedName>
        <fullName evidence="2">dTDP-4-dehydrorhamnose reductase</fullName>
        <ecNumber evidence="2">1.1.1.133</ecNumber>
    </recommendedName>
</protein>
<evidence type="ECO:0000256" key="2">
    <source>
        <dbReference type="RuleBase" id="RU364082"/>
    </source>
</evidence>
<dbReference type="Pfam" id="PF04321">
    <property type="entry name" value="RmlD_sub_bind"/>
    <property type="match status" value="1"/>
</dbReference>
<dbReference type="PANTHER" id="PTHR10491:SF4">
    <property type="entry name" value="METHIONINE ADENOSYLTRANSFERASE 2 SUBUNIT BETA"/>
    <property type="match status" value="1"/>
</dbReference>
<dbReference type="Gene3D" id="3.90.25.10">
    <property type="entry name" value="UDP-galactose 4-epimerase, domain 1"/>
    <property type="match status" value="1"/>
</dbReference>
<sequence>MPPATLPTPDPPTSPDPPQKTLKTHPHTPTLHPMTRPWLVTGLTGTLAPHVAHALEAQGHTVTGWDRHTTPADDSPAAHAHLHTLNPQGILHLALGAETWAATLAAHAHATGIPFVHTSTAMVYSAQAGGPHHPTQPAQPDSDYGHYKTRTEHAIRAANPHAVIARIGWQIHPTATGNNMAQQLQAQHDQNGVIRASRHWIPATSFMTDTAHALAALAQDGTTGTVHLDSNAHDALTFPELVRGLARHLNRDWEVEETDDYTHDQRLVDDTTRLPGLRERLGLA</sequence>
<keyword evidence="6" id="KW-1185">Reference proteome</keyword>
<dbReference type="UniPathway" id="UPA00124"/>
<comment type="pathway">
    <text evidence="2">Carbohydrate biosynthesis; dTDP-L-rhamnose biosynthesis.</text>
</comment>
<organism evidence="5 6">
    <name type="scientific">Deinococcus indicus</name>
    <dbReference type="NCBI Taxonomy" id="223556"/>
    <lineage>
        <taxon>Bacteria</taxon>
        <taxon>Thermotogati</taxon>
        <taxon>Deinococcota</taxon>
        <taxon>Deinococci</taxon>
        <taxon>Deinococcales</taxon>
        <taxon>Deinococcaceae</taxon>
        <taxon>Deinococcus</taxon>
    </lineage>
</organism>
<dbReference type="EMBL" id="NHMK01000011">
    <property type="protein sequence ID" value="OWL96486.1"/>
    <property type="molecule type" value="Genomic_DNA"/>
</dbReference>
<feature type="domain" description="RmlD-like substrate binding" evidence="4">
    <location>
        <begin position="39"/>
        <end position="229"/>
    </location>
</feature>
<feature type="region of interest" description="Disordered" evidence="3">
    <location>
        <begin position="1"/>
        <end position="33"/>
    </location>
</feature>
<dbReference type="InterPro" id="IPR029903">
    <property type="entry name" value="RmlD-like-bd"/>
</dbReference>
<evidence type="ECO:0000313" key="6">
    <source>
        <dbReference type="Proteomes" id="UP000197208"/>
    </source>
</evidence>
<dbReference type="SUPFAM" id="SSF51735">
    <property type="entry name" value="NAD(P)-binding Rossmann-fold domains"/>
    <property type="match status" value="1"/>
</dbReference>
<dbReference type="InterPro" id="IPR005913">
    <property type="entry name" value="dTDP_dehydrorham_reduct"/>
</dbReference>
<dbReference type="Proteomes" id="UP000197208">
    <property type="component" value="Unassembled WGS sequence"/>
</dbReference>
<comment type="caution">
    <text evidence="5">The sequence shown here is derived from an EMBL/GenBank/DDBJ whole genome shotgun (WGS) entry which is preliminary data.</text>
</comment>
<keyword evidence="2" id="KW-0560">Oxidoreductase</keyword>
<evidence type="ECO:0000256" key="1">
    <source>
        <dbReference type="ARBA" id="ARBA00010944"/>
    </source>
</evidence>
<dbReference type="GO" id="GO:0019305">
    <property type="term" value="P:dTDP-rhamnose biosynthetic process"/>
    <property type="evidence" value="ECO:0007669"/>
    <property type="project" value="UniProtKB-UniPathway"/>
</dbReference>
<dbReference type="OrthoDB" id="9803892at2"/>
<feature type="compositionally biased region" description="Pro residues" evidence="3">
    <location>
        <begin position="1"/>
        <end position="18"/>
    </location>
</feature>
<dbReference type="InterPro" id="IPR036291">
    <property type="entry name" value="NAD(P)-bd_dom_sf"/>
</dbReference>